<accession>X0RM78</accession>
<sequence length="413" mass="44100">IWLLDLSEPSQVTIVPELLVFTPDDWNSPKTVTVTAIDDSLWETSPHYAAIGHTITTDDPVYQWLDVGNVTVLVNDNDEADVRIEPVVMLIDPATTSEVRTTLPDSISAVVQGSIFYVEIWASDSGTENTGLTSVYVDALFCEQASALDLYHGTIFITFPDGTIHSGGVDEFGGSAVPSAGGIEPEWVRIGWMKMSGALVENCTISLLPSFSGVAAFDRGLIPWDQIELGSVDLEITPAAKSYDLDGDDFIGPGDLSLFAGSWLETVPPADDEHDFDCDGLVGVGDLSWFATGWGKYTDDPTILYTACPETGGGMMKLAGNDTTTGSALLYATMTAPATSGLESSADIAFELVILDTQSLSDTTTTMPTSLNTIISGQTYYLELWASDVGGYDTGVTSAYVDVKFPADVVTIR</sequence>
<reference evidence="1" key="1">
    <citation type="journal article" date="2014" name="Front. Microbiol.">
        <title>High frequency of phylogenetically diverse reductive dehalogenase-homologous genes in deep subseafloor sedimentary metagenomes.</title>
        <authorList>
            <person name="Kawai M."/>
            <person name="Futagami T."/>
            <person name="Toyoda A."/>
            <person name="Takaki Y."/>
            <person name="Nishi S."/>
            <person name="Hori S."/>
            <person name="Arai W."/>
            <person name="Tsubouchi T."/>
            <person name="Morono Y."/>
            <person name="Uchiyama I."/>
            <person name="Ito T."/>
            <person name="Fujiyama A."/>
            <person name="Inagaki F."/>
            <person name="Takami H."/>
        </authorList>
    </citation>
    <scope>NUCLEOTIDE SEQUENCE</scope>
    <source>
        <strain evidence="1">Expedition CK06-06</strain>
    </source>
</reference>
<dbReference type="AlphaFoldDB" id="X0RM78"/>
<organism evidence="1">
    <name type="scientific">marine sediment metagenome</name>
    <dbReference type="NCBI Taxonomy" id="412755"/>
    <lineage>
        <taxon>unclassified sequences</taxon>
        <taxon>metagenomes</taxon>
        <taxon>ecological metagenomes</taxon>
    </lineage>
</organism>
<name>X0RM78_9ZZZZ</name>
<gene>
    <name evidence="1" type="ORF">S01H1_12704</name>
</gene>
<dbReference type="PROSITE" id="PS00018">
    <property type="entry name" value="EF_HAND_1"/>
    <property type="match status" value="2"/>
</dbReference>
<comment type="caution">
    <text evidence="1">The sequence shown here is derived from an EMBL/GenBank/DDBJ whole genome shotgun (WGS) entry which is preliminary data.</text>
</comment>
<protein>
    <submittedName>
        <fullName evidence="1">Uncharacterized protein</fullName>
    </submittedName>
</protein>
<feature type="non-terminal residue" evidence="1">
    <location>
        <position position="1"/>
    </location>
</feature>
<dbReference type="EMBL" id="BARS01006533">
    <property type="protein sequence ID" value="GAF69893.1"/>
    <property type="molecule type" value="Genomic_DNA"/>
</dbReference>
<evidence type="ECO:0000313" key="1">
    <source>
        <dbReference type="EMBL" id="GAF69893.1"/>
    </source>
</evidence>
<feature type="non-terminal residue" evidence="1">
    <location>
        <position position="413"/>
    </location>
</feature>
<proteinExistence type="predicted"/>
<dbReference type="InterPro" id="IPR018247">
    <property type="entry name" value="EF_Hand_1_Ca_BS"/>
</dbReference>